<dbReference type="Proteomes" id="UP000094819">
    <property type="component" value="Unassembled WGS sequence"/>
</dbReference>
<evidence type="ECO:0000259" key="8">
    <source>
        <dbReference type="SMART" id="SM01117"/>
    </source>
</evidence>
<name>A0A1E3K200_9TREE</name>
<keyword evidence="10" id="KW-1185">Reference proteome</keyword>
<keyword evidence="5" id="KW-0408">Iron</keyword>
<sequence>MSLNNPLNLLLIPPILYLVYRVFVPAALAEEDPVTEYTPDQYNWLPAKHPDVLCHKKYTPQELSKYDGVKTQRILLAIMRAGDDGKLDPNGERTVFDVTAGKTFYGPDGVYGNFAGRDASRGMAKQSYELDMLVPLEGPLDTLADLTPAEIENMRGWHQHFEGKYIVCGEVVDAL</sequence>
<dbReference type="GeneID" id="30189952"/>
<dbReference type="AlphaFoldDB" id="A0A1E3K200"/>
<protein>
    <recommendedName>
        <fullName evidence="8">Cytochrome b5 heme-binding domain-containing protein</fullName>
    </recommendedName>
</protein>
<dbReference type="GO" id="GO:0046872">
    <property type="term" value="F:metal ion binding"/>
    <property type="evidence" value="ECO:0007669"/>
    <property type="project" value="UniProtKB-KW"/>
</dbReference>
<dbReference type="OrthoDB" id="547796at2759"/>
<evidence type="ECO:0000256" key="3">
    <source>
        <dbReference type="ARBA" id="ARBA00022723"/>
    </source>
</evidence>
<evidence type="ECO:0000256" key="7">
    <source>
        <dbReference type="SAM" id="SignalP"/>
    </source>
</evidence>
<evidence type="ECO:0000256" key="5">
    <source>
        <dbReference type="ARBA" id="ARBA00023004"/>
    </source>
</evidence>
<proteinExistence type="inferred from homology"/>
<dbReference type="PANTHER" id="PTHR10281:SF72">
    <property type="entry name" value="NEUDESIN"/>
    <property type="match status" value="1"/>
</dbReference>
<evidence type="ECO:0000313" key="10">
    <source>
        <dbReference type="Proteomes" id="UP000094819"/>
    </source>
</evidence>
<dbReference type="EMBL" id="AWGH01000002">
    <property type="protein sequence ID" value="ODO07160.1"/>
    <property type="molecule type" value="Genomic_DNA"/>
</dbReference>
<dbReference type="InterPro" id="IPR036400">
    <property type="entry name" value="Cyt_B5-like_heme/steroid_sf"/>
</dbReference>
<dbReference type="GO" id="GO:0005783">
    <property type="term" value="C:endoplasmic reticulum"/>
    <property type="evidence" value="ECO:0007669"/>
    <property type="project" value="UniProtKB-SubCell"/>
</dbReference>
<evidence type="ECO:0000256" key="4">
    <source>
        <dbReference type="ARBA" id="ARBA00022824"/>
    </source>
</evidence>
<keyword evidence="4" id="KW-0256">Endoplasmic reticulum</keyword>
<dbReference type="Pfam" id="PF00173">
    <property type="entry name" value="Cyt-b5"/>
    <property type="match status" value="1"/>
</dbReference>
<dbReference type="InterPro" id="IPR001199">
    <property type="entry name" value="Cyt_B5-like_heme/steroid-bd"/>
</dbReference>
<dbReference type="SMART" id="SM01117">
    <property type="entry name" value="Cyt-b5"/>
    <property type="match status" value="1"/>
</dbReference>
<evidence type="ECO:0000256" key="2">
    <source>
        <dbReference type="ARBA" id="ARBA00022617"/>
    </source>
</evidence>
<keyword evidence="7" id="KW-0732">Signal</keyword>
<dbReference type="RefSeq" id="XP_019034637.1">
    <property type="nucleotide sequence ID" value="XM_019172911.1"/>
</dbReference>
<comment type="caution">
    <text evidence="9">The sequence shown here is derived from an EMBL/GenBank/DDBJ whole genome shotgun (WGS) entry which is preliminary data.</text>
</comment>
<dbReference type="PANTHER" id="PTHR10281">
    <property type="entry name" value="MEMBRANE-ASSOCIATED PROGESTERONE RECEPTOR COMPONENT-RELATED"/>
    <property type="match status" value="1"/>
</dbReference>
<feature type="chain" id="PRO_5009130727" description="Cytochrome b5 heme-binding domain-containing protein" evidence="7">
    <location>
        <begin position="30"/>
        <end position="175"/>
    </location>
</feature>
<feature type="domain" description="Cytochrome b5 heme-binding" evidence="8">
    <location>
        <begin position="58"/>
        <end position="172"/>
    </location>
</feature>
<gene>
    <name evidence="9" type="ORF">L198_00739</name>
</gene>
<dbReference type="SUPFAM" id="SSF55856">
    <property type="entry name" value="Cytochrome b5-like heme/steroid binding domain"/>
    <property type="match status" value="1"/>
</dbReference>
<dbReference type="InterPro" id="IPR050577">
    <property type="entry name" value="MAPR/NEUFC/NENF-like"/>
</dbReference>
<evidence type="ECO:0000256" key="6">
    <source>
        <dbReference type="ARBA" id="ARBA00038357"/>
    </source>
</evidence>
<evidence type="ECO:0000313" key="9">
    <source>
        <dbReference type="EMBL" id="ODO07160.1"/>
    </source>
</evidence>
<dbReference type="Gene3D" id="3.10.120.10">
    <property type="entry name" value="Cytochrome b5-like heme/steroid binding domain"/>
    <property type="match status" value="1"/>
</dbReference>
<keyword evidence="3" id="KW-0479">Metal-binding</keyword>
<keyword evidence="2" id="KW-0349">Heme</keyword>
<evidence type="ECO:0000256" key="1">
    <source>
        <dbReference type="ARBA" id="ARBA00004240"/>
    </source>
</evidence>
<organism evidence="9 10">
    <name type="scientific">Cryptococcus wingfieldii CBS 7118</name>
    <dbReference type="NCBI Taxonomy" id="1295528"/>
    <lineage>
        <taxon>Eukaryota</taxon>
        <taxon>Fungi</taxon>
        <taxon>Dikarya</taxon>
        <taxon>Basidiomycota</taxon>
        <taxon>Agaricomycotina</taxon>
        <taxon>Tremellomycetes</taxon>
        <taxon>Tremellales</taxon>
        <taxon>Cryptococcaceae</taxon>
        <taxon>Cryptococcus</taxon>
    </lineage>
</organism>
<dbReference type="GO" id="GO:0016020">
    <property type="term" value="C:membrane"/>
    <property type="evidence" value="ECO:0007669"/>
    <property type="project" value="TreeGrafter"/>
</dbReference>
<accession>A0A1E3K200</accession>
<feature type="signal peptide" evidence="7">
    <location>
        <begin position="1"/>
        <end position="29"/>
    </location>
</feature>
<comment type="similarity">
    <text evidence="6">Belongs to the cytochrome b5 family. MAPR subfamily.</text>
</comment>
<reference evidence="9 10" key="1">
    <citation type="submission" date="2016-06" db="EMBL/GenBank/DDBJ databases">
        <title>Evolution of pathogenesis and genome organization in the Tremellales.</title>
        <authorList>
            <person name="Cuomo C."/>
            <person name="Litvintseva A."/>
            <person name="Heitman J."/>
            <person name="Chen Y."/>
            <person name="Sun S."/>
            <person name="Springer D."/>
            <person name="Dromer F."/>
            <person name="Young S."/>
            <person name="Zeng Q."/>
            <person name="Chapman S."/>
            <person name="Gujja S."/>
            <person name="Saif S."/>
            <person name="Birren B."/>
        </authorList>
    </citation>
    <scope>NUCLEOTIDE SEQUENCE [LARGE SCALE GENOMIC DNA]</scope>
    <source>
        <strain evidence="9 10">CBS 7118</strain>
    </source>
</reference>
<comment type="subcellular location">
    <subcellularLocation>
        <location evidence="1">Endoplasmic reticulum</location>
    </subcellularLocation>
</comment>